<evidence type="ECO:0000313" key="2">
    <source>
        <dbReference type="Proteomes" id="UP000796880"/>
    </source>
</evidence>
<comment type="caution">
    <text evidence="1">The sequence shown here is derived from an EMBL/GenBank/DDBJ whole genome shotgun (WGS) entry which is preliminary data.</text>
</comment>
<organism evidence="1 2">
    <name type="scientific">Rhamnella rubrinervis</name>
    <dbReference type="NCBI Taxonomy" id="2594499"/>
    <lineage>
        <taxon>Eukaryota</taxon>
        <taxon>Viridiplantae</taxon>
        <taxon>Streptophyta</taxon>
        <taxon>Embryophyta</taxon>
        <taxon>Tracheophyta</taxon>
        <taxon>Spermatophyta</taxon>
        <taxon>Magnoliopsida</taxon>
        <taxon>eudicotyledons</taxon>
        <taxon>Gunneridae</taxon>
        <taxon>Pentapetalae</taxon>
        <taxon>rosids</taxon>
        <taxon>fabids</taxon>
        <taxon>Rosales</taxon>
        <taxon>Rhamnaceae</taxon>
        <taxon>rhamnoid group</taxon>
        <taxon>Rhamneae</taxon>
        <taxon>Rhamnella</taxon>
    </lineage>
</organism>
<sequence>MVRQRPARSPTTWWPPEFQKFRDGGIFPKGVARFWDPRDDGWQCSTEHGTGSHRDIGWVLVGSQCARGSEGMLVAAVVLRCLFGVGIILDSSRHPMLAMGLGTWGACGLGFENSSGSGNLSIACCGINGGLA</sequence>
<dbReference type="AlphaFoldDB" id="A0A8K0MTG7"/>
<keyword evidence="2" id="KW-1185">Reference proteome</keyword>
<dbReference type="Proteomes" id="UP000796880">
    <property type="component" value="Unassembled WGS sequence"/>
</dbReference>
<reference evidence="1" key="1">
    <citation type="submission" date="2020-03" db="EMBL/GenBank/DDBJ databases">
        <title>A high-quality chromosome-level genome assembly of a woody plant with both climbing and erect habits, Rhamnella rubrinervis.</title>
        <authorList>
            <person name="Lu Z."/>
            <person name="Yang Y."/>
            <person name="Zhu X."/>
            <person name="Sun Y."/>
        </authorList>
    </citation>
    <scope>NUCLEOTIDE SEQUENCE</scope>
    <source>
        <strain evidence="1">BYM</strain>
        <tissue evidence="1">Leaf</tissue>
    </source>
</reference>
<evidence type="ECO:0000313" key="1">
    <source>
        <dbReference type="EMBL" id="KAF3456965.1"/>
    </source>
</evidence>
<protein>
    <submittedName>
        <fullName evidence="1">Uncharacterized protein</fullName>
    </submittedName>
</protein>
<name>A0A8K0MTG7_9ROSA</name>
<gene>
    <name evidence="1" type="ORF">FNV43_RR01621</name>
</gene>
<proteinExistence type="predicted"/>
<accession>A0A8K0MTG7</accession>
<dbReference type="EMBL" id="VOIH02000001">
    <property type="protein sequence ID" value="KAF3456965.1"/>
    <property type="molecule type" value="Genomic_DNA"/>
</dbReference>